<dbReference type="GO" id="GO:0051260">
    <property type="term" value="P:protein homooligomerization"/>
    <property type="evidence" value="ECO:0007669"/>
    <property type="project" value="InterPro"/>
</dbReference>
<dbReference type="InterPro" id="IPR027359">
    <property type="entry name" value="Volt_channel_dom_sf"/>
</dbReference>
<feature type="compositionally biased region" description="Polar residues" evidence="12">
    <location>
        <begin position="23"/>
        <end position="33"/>
    </location>
</feature>
<dbReference type="FunFam" id="3.30.710.10:FF:000214">
    <property type="entry name" value="Potassium voltage-gated channel protein shk-1"/>
    <property type="match status" value="1"/>
</dbReference>
<evidence type="ECO:0000313" key="17">
    <source>
        <dbReference type="RefSeq" id="XP_035679766.1"/>
    </source>
</evidence>
<dbReference type="Gene3D" id="3.30.710.10">
    <property type="entry name" value="Potassium Channel Kv1.1, Chain A"/>
    <property type="match status" value="1"/>
</dbReference>
<keyword evidence="6" id="KW-0851">Voltage-gated channel</keyword>
<dbReference type="PRINTS" id="PR01491">
    <property type="entry name" value="KVCHANNEL"/>
</dbReference>
<feature type="compositionally biased region" description="Basic and acidic residues" evidence="12">
    <location>
        <begin position="51"/>
        <end position="60"/>
    </location>
</feature>
<dbReference type="Pfam" id="PF02214">
    <property type="entry name" value="BTB_2"/>
    <property type="match status" value="1"/>
</dbReference>
<name>A0A9J7LBR5_BRAFL</name>
<dbReference type="FunFam" id="1.10.287.70:FF:000242">
    <property type="entry name" value="Potassium voltage-gated channel subfamily A member 1"/>
    <property type="match status" value="1"/>
</dbReference>
<dbReference type="SUPFAM" id="SSF54695">
    <property type="entry name" value="POZ domain"/>
    <property type="match status" value="1"/>
</dbReference>
<evidence type="ECO:0000259" key="14">
    <source>
        <dbReference type="Pfam" id="PF00520"/>
    </source>
</evidence>
<feature type="domain" description="Potassium channel tetramerisation-type BTB" evidence="15">
    <location>
        <begin position="102"/>
        <end position="190"/>
    </location>
</feature>
<feature type="transmembrane region" description="Helical" evidence="13">
    <location>
        <begin position="282"/>
        <end position="304"/>
    </location>
</feature>
<dbReference type="PANTHER" id="PTHR11537">
    <property type="entry name" value="VOLTAGE-GATED POTASSIUM CHANNEL"/>
    <property type="match status" value="1"/>
</dbReference>
<evidence type="ECO:0000256" key="13">
    <source>
        <dbReference type="SAM" id="Phobius"/>
    </source>
</evidence>
<evidence type="ECO:0000256" key="3">
    <source>
        <dbReference type="ARBA" id="ARBA00022538"/>
    </source>
</evidence>
<dbReference type="RefSeq" id="XP_035679766.1">
    <property type="nucleotide sequence ID" value="XM_035823873.1"/>
</dbReference>
<organism evidence="16 17">
    <name type="scientific">Branchiostoma floridae</name>
    <name type="common">Florida lancelet</name>
    <name type="synonym">Amphioxus</name>
    <dbReference type="NCBI Taxonomy" id="7739"/>
    <lineage>
        <taxon>Eukaryota</taxon>
        <taxon>Metazoa</taxon>
        <taxon>Chordata</taxon>
        <taxon>Cephalochordata</taxon>
        <taxon>Leptocardii</taxon>
        <taxon>Amphioxiformes</taxon>
        <taxon>Branchiostomatidae</taxon>
        <taxon>Branchiostoma</taxon>
    </lineage>
</organism>
<dbReference type="PANTHER" id="PTHR11537:SF113">
    <property type="entry name" value="POTASSIUM VOLTAGE-GATED CHANNEL PROTEIN SHAKER"/>
    <property type="match status" value="1"/>
</dbReference>
<feature type="transmembrane region" description="Helical" evidence="13">
    <location>
        <begin position="460"/>
        <end position="481"/>
    </location>
</feature>
<evidence type="ECO:0000313" key="16">
    <source>
        <dbReference type="Proteomes" id="UP000001554"/>
    </source>
</evidence>
<feature type="region of interest" description="Disordered" evidence="12">
    <location>
        <begin position="51"/>
        <end position="82"/>
    </location>
</feature>
<keyword evidence="7" id="KW-0630">Potassium</keyword>
<dbReference type="GeneID" id="118418056"/>
<dbReference type="PRINTS" id="PR00169">
    <property type="entry name" value="KCHANNEL"/>
</dbReference>
<proteinExistence type="predicted"/>
<feature type="region of interest" description="Disordered" evidence="12">
    <location>
        <begin position="1"/>
        <end position="33"/>
    </location>
</feature>
<keyword evidence="10 13" id="KW-0472">Membrane</keyword>
<dbReference type="SUPFAM" id="SSF81324">
    <property type="entry name" value="Voltage-gated potassium channels"/>
    <property type="match status" value="1"/>
</dbReference>
<keyword evidence="16" id="KW-1185">Reference proteome</keyword>
<dbReference type="InterPro" id="IPR011333">
    <property type="entry name" value="SKP1/BTB/POZ_sf"/>
</dbReference>
<evidence type="ECO:0000256" key="12">
    <source>
        <dbReference type="SAM" id="MobiDB-lite"/>
    </source>
</evidence>
<dbReference type="Gene3D" id="1.10.287.70">
    <property type="match status" value="1"/>
</dbReference>
<evidence type="ECO:0000256" key="11">
    <source>
        <dbReference type="ARBA" id="ARBA00023303"/>
    </source>
</evidence>
<dbReference type="Proteomes" id="UP000001554">
    <property type="component" value="Chromosome 6"/>
</dbReference>
<protein>
    <submittedName>
        <fullName evidence="17">Potassium voltage-gated channel subfamily A member 7-like isoform X1</fullName>
    </submittedName>
</protein>
<keyword evidence="2" id="KW-0813">Transport</keyword>
<dbReference type="GO" id="GO:0001508">
    <property type="term" value="P:action potential"/>
    <property type="evidence" value="ECO:0000318"/>
    <property type="project" value="GO_Central"/>
</dbReference>
<dbReference type="Pfam" id="PF00520">
    <property type="entry name" value="Ion_trans"/>
    <property type="match status" value="1"/>
</dbReference>
<keyword evidence="9" id="KW-0406">Ion transport</keyword>
<dbReference type="AlphaFoldDB" id="A0A9J7LBR5"/>
<sequence length="523" mass="59031">MNFHSDISVYPPRSRGAYRGQSPRGNNNYSPSSNMAHIRMQQVIHYDQIHSTDPRTKDGNRAQSIGDNSPTPRPRFTSVDRNEEAIRYENAGTGEANDRQIVVVNVSGLRFATRARVFNRLPETLLGNLEKRKDLYDPETREIFFDRHRPSFEAIFDYYLRGGRLKCPYQVPLDVFLEEVEFFGLSGHPVEDNLHLSTCAEPEPKHPLKKKIWHVLEKPAESIVGRAVGAFIVAVVLLSTISFCVETIPMSDSQQPRREVVNSNTTENDSTSNNSKNKELDYFMIAYTHFAFFWIETVCIAFFTAEVTARYVVTPKTTEKFLKNITNIIDIVAIIPYFLTLITIGLANGIAATASQQGPVYVFLRIFRLFRVVRVFKLSRHSKGLRILGKTLRASMNEFVILSFFMIVAMVFFSSVMYVTEASHPRTNYTSIPDGFWWAVVTMTTVGYGDNTPLTVGGKIVGAVCAVTGLLVIALPVPVIVSNFNYFYRTERGIIGPNKQRATGAKNGDTTRKKRKCCISCHT</sequence>
<dbReference type="InterPro" id="IPR028325">
    <property type="entry name" value="VG_K_chnl"/>
</dbReference>
<dbReference type="GO" id="GO:0071805">
    <property type="term" value="P:potassium ion transmembrane transport"/>
    <property type="evidence" value="ECO:0000318"/>
    <property type="project" value="GO_Central"/>
</dbReference>
<evidence type="ECO:0000256" key="2">
    <source>
        <dbReference type="ARBA" id="ARBA00022448"/>
    </source>
</evidence>
<gene>
    <name evidence="17" type="primary">LOC118418056</name>
</gene>
<evidence type="ECO:0000256" key="7">
    <source>
        <dbReference type="ARBA" id="ARBA00022958"/>
    </source>
</evidence>
<evidence type="ECO:0000256" key="5">
    <source>
        <dbReference type="ARBA" id="ARBA00022826"/>
    </source>
</evidence>
<dbReference type="OrthoDB" id="415460at2759"/>
<evidence type="ECO:0000256" key="9">
    <source>
        <dbReference type="ARBA" id="ARBA00023065"/>
    </source>
</evidence>
<dbReference type="GO" id="GO:0016020">
    <property type="term" value="C:membrane"/>
    <property type="evidence" value="ECO:0000318"/>
    <property type="project" value="GO_Central"/>
</dbReference>
<keyword evidence="5" id="KW-0631">Potassium channel</keyword>
<feature type="domain" description="Ion transport" evidence="14">
    <location>
        <begin position="229"/>
        <end position="491"/>
    </location>
</feature>
<feature type="transmembrane region" description="Helical" evidence="13">
    <location>
        <begin position="227"/>
        <end position="248"/>
    </location>
</feature>
<accession>A0A9J7LBR5</accession>
<dbReference type="GO" id="GO:0008076">
    <property type="term" value="C:voltage-gated potassium channel complex"/>
    <property type="evidence" value="ECO:0000318"/>
    <property type="project" value="GO_Central"/>
</dbReference>
<evidence type="ECO:0000256" key="8">
    <source>
        <dbReference type="ARBA" id="ARBA00022989"/>
    </source>
</evidence>
<keyword evidence="4 13" id="KW-0812">Transmembrane</keyword>
<feature type="transmembrane region" description="Helical" evidence="13">
    <location>
        <begin position="399"/>
        <end position="419"/>
    </location>
</feature>
<reference evidence="16" key="1">
    <citation type="journal article" date="2020" name="Nat. Ecol. Evol.">
        <title>Deeply conserved synteny resolves early events in vertebrate evolution.</title>
        <authorList>
            <person name="Simakov O."/>
            <person name="Marletaz F."/>
            <person name="Yue J.X."/>
            <person name="O'Connell B."/>
            <person name="Jenkins J."/>
            <person name="Brandt A."/>
            <person name="Calef R."/>
            <person name="Tung C.H."/>
            <person name="Huang T.K."/>
            <person name="Schmutz J."/>
            <person name="Satoh N."/>
            <person name="Yu J.K."/>
            <person name="Putnam N.H."/>
            <person name="Green R.E."/>
            <person name="Rokhsar D.S."/>
        </authorList>
    </citation>
    <scope>NUCLEOTIDE SEQUENCE [LARGE SCALE GENOMIC DNA]</scope>
    <source>
        <strain evidence="16">S238N-H82</strain>
    </source>
</reference>
<keyword evidence="11" id="KW-0407">Ion channel</keyword>
<dbReference type="OMA" id="SNFAYYY"/>
<feature type="transmembrane region" description="Helical" evidence="13">
    <location>
        <begin position="325"/>
        <end position="347"/>
    </location>
</feature>
<comment type="subcellular location">
    <subcellularLocation>
        <location evidence="1">Membrane</location>
        <topology evidence="1">Multi-pass membrane protein</topology>
    </subcellularLocation>
</comment>
<keyword evidence="8 13" id="KW-1133">Transmembrane helix</keyword>
<dbReference type="KEGG" id="bfo:118418056"/>
<evidence type="ECO:0000256" key="10">
    <source>
        <dbReference type="ARBA" id="ARBA00023136"/>
    </source>
</evidence>
<dbReference type="Gene3D" id="1.20.120.350">
    <property type="entry name" value="Voltage-gated potassium channels. Chain C"/>
    <property type="match status" value="1"/>
</dbReference>
<dbReference type="InterPro" id="IPR003131">
    <property type="entry name" value="T1-type_BTB"/>
</dbReference>
<dbReference type="FunFam" id="1.20.120.350:FF:000081">
    <property type="entry name" value="Predicted protein"/>
    <property type="match status" value="1"/>
</dbReference>
<feature type="compositionally biased region" description="Polar residues" evidence="12">
    <location>
        <begin position="61"/>
        <end position="70"/>
    </location>
</feature>
<evidence type="ECO:0000256" key="4">
    <source>
        <dbReference type="ARBA" id="ARBA00022692"/>
    </source>
</evidence>
<dbReference type="GO" id="GO:0005251">
    <property type="term" value="F:delayed rectifier potassium channel activity"/>
    <property type="evidence" value="ECO:0000318"/>
    <property type="project" value="GO_Central"/>
</dbReference>
<reference evidence="17" key="2">
    <citation type="submission" date="2025-08" db="UniProtKB">
        <authorList>
            <consortium name="RefSeq"/>
        </authorList>
    </citation>
    <scope>IDENTIFICATION</scope>
    <source>
        <strain evidence="17">S238N-H82</strain>
        <tissue evidence="17">Testes</tissue>
    </source>
</reference>
<evidence type="ECO:0000256" key="1">
    <source>
        <dbReference type="ARBA" id="ARBA00004141"/>
    </source>
</evidence>
<dbReference type="InterPro" id="IPR003968">
    <property type="entry name" value="K_chnl_volt-dep_Kv"/>
</dbReference>
<evidence type="ECO:0000259" key="15">
    <source>
        <dbReference type="Pfam" id="PF02214"/>
    </source>
</evidence>
<evidence type="ECO:0000256" key="6">
    <source>
        <dbReference type="ARBA" id="ARBA00022882"/>
    </source>
</evidence>
<keyword evidence="3" id="KW-0633">Potassium transport</keyword>
<dbReference type="InterPro" id="IPR005821">
    <property type="entry name" value="Ion_trans_dom"/>
</dbReference>